<dbReference type="InterPro" id="IPR006342">
    <property type="entry name" value="FkbM_mtfrase"/>
</dbReference>
<accession>A0A841GXQ3</accession>
<keyword evidence="2" id="KW-0808">Transferase</keyword>
<evidence type="ECO:0000313" key="3">
    <source>
        <dbReference type="Proteomes" id="UP000582837"/>
    </source>
</evidence>
<feature type="domain" description="Methyltransferase FkbM" evidence="1">
    <location>
        <begin position="47"/>
        <end position="215"/>
    </location>
</feature>
<dbReference type="RefSeq" id="WP_170034365.1">
    <property type="nucleotide sequence ID" value="NZ_JABDTL010000001.1"/>
</dbReference>
<dbReference type="GO" id="GO:0008171">
    <property type="term" value="F:O-methyltransferase activity"/>
    <property type="evidence" value="ECO:0007669"/>
    <property type="project" value="TreeGrafter"/>
</dbReference>
<protein>
    <submittedName>
        <fullName evidence="2">FkbM family methyltransferase</fullName>
    </submittedName>
</protein>
<dbReference type="InterPro" id="IPR029063">
    <property type="entry name" value="SAM-dependent_MTases_sf"/>
</dbReference>
<dbReference type="PANTHER" id="PTHR36973">
    <property type="entry name" value="SLL1456 PROTEIN-RELATED"/>
    <property type="match status" value="1"/>
</dbReference>
<gene>
    <name evidence="2" type="ORF">HNQ61_002147</name>
</gene>
<sequence>MLRSAGRLARHALRRFGIDVARYEPVPPHLRRRARLLSRFAPSVVLDVGANSGIYGRELRACGYAGRIVSFEPLPSAFEALSGVAAADGAWEAHPVALSSTEGERTLFRSGNSWSSSLHDMDERHLRVAPDSAYVGAEAVKTITLDSLFGRLVRPGERAWLKIDTQGHEDAVLAGAAASLPRIETVEIEMSLLPLYAGQVLFPELYAWLTDAGFTCLDLQPNLLDPQSEELLAVDGIFRRADGGTRAG</sequence>
<evidence type="ECO:0000259" key="1">
    <source>
        <dbReference type="Pfam" id="PF05050"/>
    </source>
</evidence>
<keyword evidence="2" id="KW-0489">Methyltransferase</keyword>
<dbReference type="GO" id="GO:0032259">
    <property type="term" value="P:methylation"/>
    <property type="evidence" value="ECO:0007669"/>
    <property type="project" value="UniProtKB-KW"/>
</dbReference>
<organism evidence="2 3">
    <name type="scientific">Longimicrobium terrae</name>
    <dbReference type="NCBI Taxonomy" id="1639882"/>
    <lineage>
        <taxon>Bacteria</taxon>
        <taxon>Pseudomonadati</taxon>
        <taxon>Gemmatimonadota</taxon>
        <taxon>Longimicrobiia</taxon>
        <taxon>Longimicrobiales</taxon>
        <taxon>Longimicrobiaceae</taxon>
        <taxon>Longimicrobium</taxon>
    </lineage>
</organism>
<dbReference type="Pfam" id="PF05050">
    <property type="entry name" value="Methyltransf_21"/>
    <property type="match status" value="1"/>
</dbReference>
<name>A0A841GXQ3_9BACT</name>
<reference evidence="2 3" key="1">
    <citation type="submission" date="2020-08" db="EMBL/GenBank/DDBJ databases">
        <title>Genomic Encyclopedia of Type Strains, Phase IV (KMG-IV): sequencing the most valuable type-strain genomes for metagenomic binning, comparative biology and taxonomic classification.</title>
        <authorList>
            <person name="Goeker M."/>
        </authorList>
    </citation>
    <scope>NUCLEOTIDE SEQUENCE [LARGE SCALE GENOMIC DNA]</scope>
    <source>
        <strain evidence="2 3">DSM 29007</strain>
    </source>
</reference>
<dbReference type="SUPFAM" id="SSF53335">
    <property type="entry name" value="S-adenosyl-L-methionine-dependent methyltransferases"/>
    <property type="match status" value="1"/>
</dbReference>
<dbReference type="InterPro" id="IPR053188">
    <property type="entry name" value="FkbM_Methyltransferase"/>
</dbReference>
<dbReference type="AlphaFoldDB" id="A0A841GXQ3"/>
<dbReference type="Proteomes" id="UP000582837">
    <property type="component" value="Unassembled WGS sequence"/>
</dbReference>
<evidence type="ECO:0000313" key="2">
    <source>
        <dbReference type="EMBL" id="MBB6070526.1"/>
    </source>
</evidence>
<dbReference type="PANTHER" id="PTHR36973:SF4">
    <property type="entry name" value="NODULATION PROTEIN"/>
    <property type="match status" value="1"/>
</dbReference>
<proteinExistence type="predicted"/>
<keyword evidence="3" id="KW-1185">Reference proteome</keyword>
<dbReference type="Gene3D" id="3.40.50.150">
    <property type="entry name" value="Vaccinia Virus protein VP39"/>
    <property type="match status" value="1"/>
</dbReference>
<comment type="caution">
    <text evidence="2">The sequence shown here is derived from an EMBL/GenBank/DDBJ whole genome shotgun (WGS) entry which is preliminary data.</text>
</comment>
<dbReference type="EMBL" id="JACHIA010000005">
    <property type="protein sequence ID" value="MBB6070526.1"/>
    <property type="molecule type" value="Genomic_DNA"/>
</dbReference>
<dbReference type="NCBIfam" id="TIGR01444">
    <property type="entry name" value="fkbM_fam"/>
    <property type="match status" value="1"/>
</dbReference>